<dbReference type="EMBL" id="CP036265">
    <property type="protein sequence ID" value="QDT15202.1"/>
    <property type="molecule type" value="Genomic_DNA"/>
</dbReference>
<evidence type="ECO:0000313" key="2">
    <source>
        <dbReference type="Proteomes" id="UP000318741"/>
    </source>
</evidence>
<keyword evidence="2" id="KW-1185">Reference proteome</keyword>
<accession>A0A517P762</accession>
<dbReference type="KEGG" id="acaf:CA12_12830"/>
<name>A0A517P762_9PLAN</name>
<protein>
    <submittedName>
        <fullName evidence="1">Uncharacterized protein</fullName>
    </submittedName>
</protein>
<evidence type="ECO:0000313" key="1">
    <source>
        <dbReference type="EMBL" id="QDT15202.1"/>
    </source>
</evidence>
<reference evidence="1 2" key="1">
    <citation type="submission" date="2019-02" db="EMBL/GenBank/DDBJ databases">
        <title>Deep-cultivation of Planctomycetes and their phenomic and genomic characterization uncovers novel biology.</title>
        <authorList>
            <person name="Wiegand S."/>
            <person name="Jogler M."/>
            <person name="Boedeker C."/>
            <person name="Pinto D."/>
            <person name="Vollmers J."/>
            <person name="Rivas-Marin E."/>
            <person name="Kohn T."/>
            <person name="Peeters S.H."/>
            <person name="Heuer A."/>
            <person name="Rast P."/>
            <person name="Oberbeckmann S."/>
            <person name="Bunk B."/>
            <person name="Jeske O."/>
            <person name="Meyerdierks A."/>
            <person name="Storesund J.E."/>
            <person name="Kallscheuer N."/>
            <person name="Luecker S."/>
            <person name="Lage O.M."/>
            <person name="Pohl T."/>
            <person name="Merkel B.J."/>
            <person name="Hornburger P."/>
            <person name="Mueller R.-W."/>
            <person name="Bruemmer F."/>
            <person name="Labrenz M."/>
            <person name="Spormann A.M."/>
            <person name="Op den Camp H."/>
            <person name="Overmann J."/>
            <person name="Amann R."/>
            <person name="Jetten M.S.M."/>
            <person name="Mascher T."/>
            <person name="Medema M.H."/>
            <person name="Devos D.P."/>
            <person name="Kaster A.-K."/>
            <person name="Ovreas L."/>
            <person name="Rohde M."/>
            <person name="Galperin M.Y."/>
            <person name="Jogler C."/>
        </authorList>
    </citation>
    <scope>NUCLEOTIDE SEQUENCE [LARGE SCALE GENOMIC DNA]</scope>
    <source>
        <strain evidence="1 2">CA12</strain>
    </source>
</reference>
<sequence length="84" mass="9208">MIQTYWSVCNDALCAEDLSKADIENNVLRRANCLAASYGFAHSRISSEIEALTLSVPRKAMKMLGFREKPKIGKGSEVSPSCPT</sequence>
<dbReference type="Proteomes" id="UP000318741">
    <property type="component" value="Chromosome"/>
</dbReference>
<proteinExistence type="predicted"/>
<dbReference type="AlphaFoldDB" id="A0A517P762"/>
<gene>
    <name evidence="1" type="ORF">CA12_12830</name>
</gene>
<organism evidence="1 2">
    <name type="scientific">Alienimonas californiensis</name>
    <dbReference type="NCBI Taxonomy" id="2527989"/>
    <lineage>
        <taxon>Bacteria</taxon>
        <taxon>Pseudomonadati</taxon>
        <taxon>Planctomycetota</taxon>
        <taxon>Planctomycetia</taxon>
        <taxon>Planctomycetales</taxon>
        <taxon>Planctomycetaceae</taxon>
        <taxon>Alienimonas</taxon>
    </lineage>
</organism>